<keyword evidence="3" id="KW-1185">Reference proteome</keyword>
<feature type="signal peptide" evidence="1">
    <location>
        <begin position="1"/>
        <end position="23"/>
    </location>
</feature>
<dbReference type="AlphaFoldDB" id="A0A9Q1ETB0"/>
<organism evidence="2 3">
    <name type="scientific">Synaphobranchus kaupii</name>
    <name type="common">Kaup's arrowtooth eel</name>
    <dbReference type="NCBI Taxonomy" id="118154"/>
    <lineage>
        <taxon>Eukaryota</taxon>
        <taxon>Metazoa</taxon>
        <taxon>Chordata</taxon>
        <taxon>Craniata</taxon>
        <taxon>Vertebrata</taxon>
        <taxon>Euteleostomi</taxon>
        <taxon>Actinopterygii</taxon>
        <taxon>Neopterygii</taxon>
        <taxon>Teleostei</taxon>
        <taxon>Anguilliformes</taxon>
        <taxon>Synaphobranchidae</taxon>
        <taxon>Synaphobranchus</taxon>
    </lineage>
</organism>
<proteinExistence type="predicted"/>
<keyword evidence="1" id="KW-0732">Signal</keyword>
<dbReference type="EMBL" id="JAINUF010000013">
    <property type="protein sequence ID" value="KAJ8344523.1"/>
    <property type="molecule type" value="Genomic_DNA"/>
</dbReference>
<evidence type="ECO:0000313" key="3">
    <source>
        <dbReference type="Proteomes" id="UP001152622"/>
    </source>
</evidence>
<accession>A0A9Q1ETB0</accession>
<gene>
    <name evidence="2" type="ORF">SKAU_G00318520</name>
</gene>
<evidence type="ECO:0000256" key="1">
    <source>
        <dbReference type="SAM" id="SignalP"/>
    </source>
</evidence>
<sequence length="225" mass="23827">MVRTAHWIMGVFLICAKGGKELAWDNGRRPSSVKSAMLDCSHPNKAPICEGQGYSVPLIVTMFPIQQSSTATICGSNILRTSHLLWGVLAGRWVLGGTVGELLSVACPCRGASRGGSRAQLQREGDVIRWWGEEAGCPRTAGQSDADTQEVVLHVTTEILFTDPSAKDVPQPDLSLPLSLEAAPPLPVAVPPPPASLCLPNVSTCPQPADPPELELFIPTTTSGT</sequence>
<reference evidence="2" key="1">
    <citation type="journal article" date="2023" name="Science">
        <title>Genome structures resolve the early diversification of teleost fishes.</title>
        <authorList>
            <person name="Parey E."/>
            <person name="Louis A."/>
            <person name="Montfort J."/>
            <person name="Bouchez O."/>
            <person name="Roques C."/>
            <person name="Iampietro C."/>
            <person name="Lluch J."/>
            <person name="Castinel A."/>
            <person name="Donnadieu C."/>
            <person name="Desvignes T."/>
            <person name="Floi Bucao C."/>
            <person name="Jouanno E."/>
            <person name="Wen M."/>
            <person name="Mejri S."/>
            <person name="Dirks R."/>
            <person name="Jansen H."/>
            <person name="Henkel C."/>
            <person name="Chen W.J."/>
            <person name="Zahm M."/>
            <person name="Cabau C."/>
            <person name="Klopp C."/>
            <person name="Thompson A.W."/>
            <person name="Robinson-Rechavi M."/>
            <person name="Braasch I."/>
            <person name="Lecointre G."/>
            <person name="Bobe J."/>
            <person name="Postlethwait J.H."/>
            <person name="Berthelot C."/>
            <person name="Roest Crollius H."/>
            <person name="Guiguen Y."/>
        </authorList>
    </citation>
    <scope>NUCLEOTIDE SEQUENCE</scope>
    <source>
        <strain evidence="2">WJC10195</strain>
    </source>
</reference>
<feature type="chain" id="PRO_5040469520" evidence="1">
    <location>
        <begin position="24"/>
        <end position="225"/>
    </location>
</feature>
<comment type="caution">
    <text evidence="2">The sequence shown here is derived from an EMBL/GenBank/DDBJ whole genome shotgun (WGS) entry which is preliminary data.</text>
</comment>
<name>A0A9Q1ETB0_SYNKA</name>
<protein>
    <submittedName>
        <fullName evidence="2">Uncharacterized protein</fullName>
    </submittedName>
</protein>
<dbReference type="Proteomes" id="UP001152622">
    <property type="component" value="Chromosome 13"/>
</dbReference>
<evidence type="ECO:0000313" key="2">
    <source>
        <dbReference type="EMBL" id="KAJ8344523.1"/>
    </source>
</evidence>